<keyword evidence="1" id="KW-0472">Membrane</keyword>
<dbReference type="Proteomes" id="UP001055439">
    <property type="component" value="Chromosome 1"/>
</dbReference>
<proteinExistence type="predicted"/>
<dbReference type="EMBL" id="CP097502">
    <property type="protein sequence ID" value="URD72283.1"/>
    <property type="molecule type" value="Genomic_DNA"/>
</dbReference>
<keyword evidence="1" id="KW-1133">Transmembrane helix</keyword>
<name>A0A9E7J8U8_9LILI</name>
<organism evidence="2 3">
    <name type="scientific">Musa troglodytarum</name>
    <name type="common">fe'i banana</name>
    <dbReference type="NCBI Taxonomy" id="320322"/>
    <lineage>
        <taxon>Eukaryota</taxon>
        <taxon>Viridiplantae</taxon>
        <taxon>Streptophyta</taxon>
        <taxon>Embryophyta</taxon>
        <taxon>Tracheophyta</taxon>
        <taxon>Spermatophyta</taxon>
        <taxon>Magnoliopsida</taxon>
        <taxon>Liliopsida</taxon>
        <taxon>Zingiberales</taxon>
        <taxon>Musaceae</taxon>
        <taxon>Musa</taxon>
    </lineage>
</organism>
<evidence type="ECO:0000313" key="3">
    <source>
        <dbReference type="Proteomes" id="UP001055439"/>
    </source>
</evidence>
<keyword evidence="3" id="KW-1185">Reference proteome</keyword>
<protein>
    <submittedName>
        <fullName evidence="2">U-box domain-containing protein</fullName>
    </submittedName>
</protein>
<gene>
    <name evidence="2" type="ORF">MUK42_10221</name>
</gene>
<sequence length="130" mass="14179">MCTPLVAVGTMPLLATRLFNHHHSVSTGECHHYPLQPLHLRSQGAHVHPSILDALVIALCLLSPIALVTLYSVLFVEAYRFIIGLKKPLITTIVDLLNAPNVLIKSIKDTLKALYPTQSHCVALRTSGKG</sequence>
<evidence type="ECO:0000313" key="2">
    <source>
        <dbReference type="EMBL" id="URD72283.1"/>
    </source>
</evidence>
<evidence type="ECO:0000256" key="1">
    <source>
        <dbReference type="SAM" id="Phobius"/>
    </source>
</evidence>
<keyword evidence="1" id="KW-0812">Transmembrane</keyword>
<accession>A0A9E7J8U8</accession>
<reference evidence="2" key="1">
    <citation type="submission" date="2022-05" db="EMBL/GenBank/DDBJ databases">
        <title>The Musa troglodytarum L. genome provides insights into the mechanism of non-climacteric behaviour and enrichment of carotenoids.</title>
        <authorList>
            <person name="Wang J."/>
        </authorList>
    </citation>
    <scope>NUCLEOTIDE SEQUENCE</scope>
    <source>
        <tissue evidence="2">Leaf</tissue>
    </source>
</reference>
<dbReference type="AlphaFoldDB" id="A0A9E7J8U8"/>
<feature type="transmembrane region" description="Helical" evidence="1">
    <location>
        <begin position="51"/>
        <end position="76"/>
    </location>
</feature>